<organism evidence="1 2">
    <name type="scientific">Fusarium solani subsp. cucurbitae</name>
    <name type="common">Neocosmosporum cucurbitae</name>
    <dbReference type="NCBI Taxonomy" id="2747967"/>
    <lineage>
        <taxon>Eukaryota</taxon>
        <taxon>Fungi</taxon>
        <taxon>Dikarya</taxon>
        <taxon>Ascomycota</taxon>
        <taxon>Pezizomycotina</taxon>
        <taxon>Sordariomycetes</taxon>
        <taxon>Hypocreomycetidae</taxon>
        <taxon>Hypocreales</taxon>
        <taxon>Nectriaceae</taxon>
        <taxon>Fusarium</taxon>
        <taxon>Fusarium solani species complex</taxon>
    </lineage>
</organism>
<accession>A0ACD3Z7X4</accession>
<evidence type="ECO:0000313" key="2">
    <source>
        <dbReference type="Proteomes" id="UP000830768"/>
    </source>
</evidence>
<dbReference type="EMBL" id="CP090035">
    <property type="protein sequence ID" value="UPK96951.1"/>
    <property type="molecule type" value="Genomic_DNA"/>
</dbReference>
<sequence length="299" mass="34215">MTLGLPYAHSLRPLLVEGQPLQLHHFHSHWRLQRSGTPELIIEPRRLFDRLAASSTLPPLSTQREPSAFEAIERASQPRAPPQCSKCHQTGHRMNAKESAPPPQATTITHTITHTSSRSVTRSVSPGSPSGASIISETITTTHTTTHTTTRVLSPPAALVEAPVLRASDPRAIYQRYKESRVAWYATLPRGAPKTNQLYRKAMGLPMRYSKAEYDWCLDYKQMGRRYKEGRTIREWTKEEQMSYLDWDKAENERVEHNVEKEMAQQPFSRRRGMQGIWNVAEEDLEIQEDWYRGGNPPH</sequence>
<gene>
    <name evidence="1" type="ORF">LCI18_007886</name>
</gene>
<name>A0ACD3Z7X4_FUSSC</name>
<reference evidence="1" key="1">
    <citation type="submission" date="2021-11" db="EMBL/GenBank/DDBJ databases">
        <title>Fusarium solani-melongenae Genome sequencing and assembly.</title>
        <authorList>
            <person name="Xie S."/>
            <person name="Huang L."/>
            <person name="Zhang X."/>
        </authorList>
    </citation>
    <scope>NUCLEOTIDE SEQUENCE</scope>
    <source>
        <strain evidence="1">CRI 24-3</strain>
    </source>
</reference>
<protein>
    <submittedName>
        <fullName evidence="1">Uncharacterized protein</fullName>
    </submittedName>
</protein>
<proteinExistence type="predicted"/>
<dbReference type="Proteomes" id="UP000830768">
    <property type="component" value="Chromosome 6"/>
</dbReference>
<evidence type="ECO:0000313" key="1">
    <source>
        <dbReference type="EMBL" id="UPK96951.1"/>
    </source>
</evidence>
<keyword evidence="2" id="KW-1185">Reference proteome</keyword>